<keyword evidence="3 5" id="KW-0500">Molybdenum</keyword>
<dbReference type="NCBIfam" id="TIGR00638">
    <property type="entry name" value="Mop"/>
    <property type="match status" value="2"/>
</dbReference>
<dbReference type="Gene3D" id="1.10.10.10">
    <property type="entry name" value="Winged helix-like DNA-binding domain superfamily/Winged helix DNA-binding domain"/>
    <property type="match status" value="1"/>
</dbReference>
<evidence type="ECO:0000259" key="6">
    <source>
        <dbReference type="PROSITE" id="PS51866"/>
    </source>
</evidence>
<dbReference type="Proteomes" id="UP001595665">
    <property type="component" value="Unassembled WGS sequence"/>
</dbReference>
<dbReference type="RefSeq" id="WP_312548501.1">
    <property type="nucleotide sequence ID" value="NZ_JBHRVV010000001.1"/>
</dbReference>
<evidence type="ECO:0000256" key="4">
    <source>
        <dbReference type="ARBA" id="ARBA00022737"/>
    </source>
</evidence>
<proteinExistence type="inferred from homology"/>
<accession>A0ABV7PQ98</accession>
<comment type="caution">
    <text evidence="7">The sequence shown here is derived from an EMBL/GenBank/DDBJ whole genome shotgun (WGS) entry which is preliminary data.</text>
</comment>
<protein>
    <submittedName>
        <fullName evidence="7">TOBE domain-containing protein</fullName>
    </submittedName>
</protein>
<dbReference type="EMBL" id="JBHRVV010000001">
    <property type="protein sequence ID" value="MFC3460124.1"/>
    <property type="molecule type" value="Genomic_DNA"/>
</dbReference>
<gene>
    <name evidence="7" type="ORF">ACFOPH_17975</name>
</gene>
<dbReference type="NCBIfam" id="TIGR00637">
    <property type="entry name" value="ModE_repress"/>
    <property type="match status" value="1"/>
</dbReference>
<dbReference type="SUPFAM" id="SSF50331">
    <property type="entry name" value="MOP-like"/>
    <property type="match status" value="2"/>
</dbReference>
<dbReference type="InterPro" id="IPR003725">
    <property type="entry name" value="ModE-bd_N"/>
</dbReference>
<dbReference type="InterPro" id="IPR036390">
    <property type="entry name" value="WH_DNA-bd_sf"/>
</dbReference>
<dbReference type="InterPro" id="IPR036388">
    <property type="entry name" value="WH-like_DNA-bd_sf"/>
</dbReference>
<evidence type="ECO:0000313" key="8">
    <source>
        <dbReference type="Proteomes" id="UP001595665"/>
    </source>
</evidence>
<dbReference type="PANTHER" id="PTHR30432:SF1">
    <property type="entry name" value="DNA-BINDING TRANSCRIPTIONAL DUAL REGULATOR MODE"/>
    <property type="match status" value="1"/>
</dbReference>
<dbReference type="InterPro" id="IPR005116">
    <property type="entry name" value="Transp-assoc_OB_typ1"/>
</dbReference>
<comment type="similarity">
    <text evidence="1 5">Belongs to the ModE family.</text>
</comment>
<dbReference type="PIRSF" id="PIRSF005763">
    <property type="entry name" value="Txn_reg_ModE"/>
    <property type="match status" value="1"/>
</dbReference>
<dbReference type="Pfam" id="PF00126">
    <property type="entry name" value="HTH_1"/>
    <property type="match status" value="1"/>
</dbReference>
<evidence type="ECO:0000256" key="2">
    <source>
        <dbReference type="ARBA" id="ARBA00022448"/>
    </source>
</evidence>
<feature type="domain" description="Mop" evidence="6">
    <location>
        <begin position="203"/>
        <end position="269"/>
    </location>
</feature>
<keyword evidence="8" id="KW-1185">Reference proteome</keyword>
<evidence type="ECO:0000256" key="1">
    <source>
        <dbReference type="ARBA" id="ARBA00008110"/>
    </source>
</evidence>
<dbReference type="InterPro" id="IPR004606">
    <property type="entry name" value="Mop_domain"/>
</dbReference>
<sequence>MTIPSDKPLELQGSLWLTAGDENFGGAGRLALLAKIAECGSITQAAKAAGMSYKGAWDAIDTMNNLAGEALVERQAGGKGGGGTRLTARGTQLVRNFQHVEQEHRRFIERLGRQSAGLADEYLLIRRISMRTSARNQFLGKVASIKSGAVNDEIELDVAGGHRIVAVITHGSTQELGLQAGAEAFALIKASSIILMEGDDATRVSARNRLRGTIARVQAGAVNTEVVIDLAGGAAVAAIVTNESSEALELAIGKSVTAIFKASSVILAVPD</sequence>
<dbReference type="Pfam" id="PF03459">
    <property type="entry name" value="TOBE"/>
    <property type="match status" value="2"/>
</dbReference>
<keyword evidence="4" id="KW-0677">Repeat</keyword>
<evidence type="ECO:0000256" key="5">
    <source>
        <dbReference type="PIRNR" id="PIRNR005763"/>
    </source>
</evidence>
<dbReference type="InterPro" id="IPR000847">
    <property type="entry name" value="LysR_HTH_N"/>
</dbReference>
<dbReference type="Gene3D" id="2.40.50.100">
    <property type="match status" value="2"/>
</dbReference>
<name>A0ABV7PQ98_9BURK</name>
<evidence type="ECO:0000256" key="3">
    <source>
        <dbReference type="ARBA" id="ARBA00022505"/>
    </source>
</evidence>
<dbReference type="InterPro" id="IPR016462">
    <property type="entry name" value="ModE"/>
</dbReference>
<reference evidence="8" key="1">
    <citation type="journal article" date="2019" name="Int. J. Syst. Evol. Microbiol.">
        <title>The Global Catalogue of Microorganisms (GCM) 10K type strain sequencing project: providing services to taxonomists for standard genome sequencing and annotation.</title>
        <authorList>
            <consortium name="The Broad Institute Genomics Platform"/>
            <consortium name="The Broad Institute Genome Sequencing Center for Infectious Disease"/>
            <person name="Wu L."/>
            <person name="Ma J."/>
        </authorList>
    </citation>
    <scope>NUCLEOTIDE SEQUENCE [LARGE SCALE GENOMIC DNA]</scope>
    <source>
        <strain evidence="8">CCM 7480</strain>
    </source>
</reference>
<dbReference type="PANTHER" id="PTHR30432">
    <property type="entry name" value="TRANSCRIPTIONAL REGULATOR MODE"/>
    <property type="match status" value="1"/>
</dbReference>
<evidence type="ECO:0000313" key="7">
    <source>
        <dbReference type="EMBL" id="MFC3460124.1"/>
    </source>
</evidence>
<dbReference type="PROSITE" id="PS51866">
    <property type="entry name" value="MOP"/>
    <property type="match status" value="2"/>
</dbReference>
<dbReference type="InterPro" id="IPR051815">
    <property type="entry name" value="Molybdate_resp_trans_reg"/>
</dbReference>
<dbReference type="SUPFAM" id="SSF46785">
    <property type="entry name" value="Winged helix' DNA-binding domain"/>
    <property type="match status" value="1"/>
</dbReference>
<organism evidence="7 8">
    <name type="scientific">Massilia haematophila</name>
    <dbReference type="NCBI Taxonomy" id="457923"/>
    <lineage>
        <taxon>Bacteria</taxon>
        <taxon>Pseudomonadati</taxon>
        <taxon>Pseudomonadota</taxon>
        <taxon>Betaproteobacteria</taxon>
        <taxon>Burkholderiales</taxon>
        <taxon>Oxalobacteraceae</taxon>
        <taxon>Telluria group</taxon>
        <taxon>Massilia</taxon>
    </lineage>
</organism>
<dbReference type="InterPro" id="IPR008995">
    <property type="entry name" value="Mo/tungstate-bd_C_term_dom"/>
</dbReference>
<keyword evidence="2 5" id="KW-0813">Transport</keyword>
<feature type="domain" description="Mop" evidence="6">
    <location>
        <begin position="131"/>
        <end position="197"/>
    </location>
</feature>